<dbReference type="Pfam" id="PF00482">
    <property type="entry name" value="T2SSF"/>
    <property type="match status" value="1"/>
</dbReference>
<feature type="transmembrane region" description="Helical" evidence="6">
    <location>
        <begin position="52"/>
        <end position="72"/>
    </location>
</feature>
<evidence type="ECO:0000256" key="6">
    <source>
        <dbReference type="SAM" id="Phobius"/>
    </source>
</evidence>
<evidence type="ECO:0000256" key="1">
    <source>
        <dbReference type="ARBA" id="ARBA00004651"/>
    </source>
</evidence>
<evidence type="ECO:0000256" key="5">
    <source>
        <dbReference type="ARBA" id="ARBA00023136"/>
    </source>
</evidence>
<feature type="transmembrane region" description="Helical" evidence="6">
    <location>
        <begin position="252"/>
        <end position="272"/>
    </location>
</feature>
<evidence type="ECO:0000313" key="9">
    <source>
        <dbReference type="Proteomes" id="UP000516117"/>
    </source>
</evidence>
<feature type="transmembrane region" description="Helical" evidence="6">
    <location>
        <begin position="219"/>
        <end position="240"/>
    </location>
</feature>
<dbReference type="PANTHER" id="PTHR35007">
    <property type="entry name" value="INTEGRAL MEMBRANE PROTEIN-RELATED"/>
    <property type="match status" value="1"/>
</dbReference>
<dbReference type="EMBL" id="CP060789">
    <property type="protein sequence ID" value="QNP56236.1"/>
    <property type="molecule type" value="Genomic_DNA"/>
</dbReference>
<dbReference type="InterPro" id="IPR042094">
    <property type="entry name" value="T2SS_GspF_sf"/>
</dbReference>
<protein>
    <submittedName>
        <fullName evidence="8">Type II secretion system F family protein</fullName>
    </submittedName>
</protein>
<evidence type="ECO:0000256" key="2">
    <source>
        <dbReference type="ARBA" id="ARBA00022475"/>
    </source>
</evidence>
<accession>A0A7H0H6S0</accession>
<feature type="domain" description="Type II secretion system protein GspF" evidence="7">
    <location>
        <begin position="114"/>
        <end position="237"/>
    </location>
</feature>
<evidence type="ECO:0000256" key="3">
    <source>
        <dbReference type="ARBA" id="ARBA00022692"/>
    </source>
</evidence>
<evidence type="ECO:0000259" key="7">
    <source>
        <dbReference type="Pfam" id="PF00482"/>
    </source>
</evidence>
<dbReference type="InterPro" id="IPR018076">
    <property type="entry name" value="T2SS_GspF_dom"/>
</dbReference>
<keyword evidence="5 6" id="KW-0472">Membrane</keyword>
<name>A0A7H0H6S0_9ACTN</name>
<keyword evidence="4 6" id="KW-1133">Transmembrane helix</keyword>
<keyword evidence="2" id="KW-1003">Cell membrane</keyword>
<comment type="subcellular location">
    <subcellularLocation>
        <location evidence="1">Cell membrane</location>
        <topology evidence="1">Multi-pass membrane protein</topology>
    </subcellularLocation>
</comment>
<reference evidence="8 9" key="1">
    <citation type="submission" date="2020-08" db="EMBL/GenBank/DDBJ databases">
        <title>Genome sequence of Tessaracoccus defluvii JCM 17540T.</title>
        <authorList>
            <person name="Hyun D.-W."/>
            <person name="Bae J.-W."/>
        </authorList>
    </citation>
    <scope>NUCLEOTIDE SEQUENCE [LARGE SCALE GENOMIC DNA]</scope>
    <source>
        <strain evidence="8 9">JCM 17540</strain>
    </source>
</reference>
<gene>
    <name evidence="8" type="ORF">H9L22_01740</name>
</gene>
<keyword evidence="9" id="KW-1185">Reference proteome</keyword>
<organism evidence="8 9">
    <name type="scientific">Tessaracoccus defluvii</name>
    <dbReference type="NCBI Taxonomy" id="1285901"/>
    <lineage>
        <taxon>Bacteria</taxon>
        <taxon>Bacillati</taxon>
        <taxon>Actinomycetota</taxon>
        <taxon>Actinomycetes</taxon>
        <taxon>Propionibacteriales</taxon>
        <taxon>Propionibacteriaceae</taxon>
        <taxon>Tessaracoccus</taxon>
    </lineage>
</organism>
<dbReference type="Gene3D" id="1.20.81.30">
    <property type="entry name" value="Type II secretion system (T2SS), domain F"/>
    <property type="match status" value="1"/>
</dbReference>
<dbReference type="PANTHER" id="PTHR35007:SF1">
    <property type="entry name" value="PILUS ASSEMBLY PROTEIN"/>
    <property type="match status" value="1"/>
</dbReference>
<dbReference type="KEGG" id="tdf:H9L22_01740"/>
<feature type="transmembrane region" description="Helical" evidence="6">
    <location>
        <begin position="78"/>
        <end position="96"/>
    </location>
</feature>
<proteinExistence type="predicted"/>
<keyword evidence="3 6" id="KW-0812">Transmembrane</keyword>
<dbReference type="AlphaFoldDB" id="A0A7H0H6S0"/>
<dbReference type="GO" id="GO:0005886">
    <property type="term" value="C:plasma membrane"/>
    <property type="evidence" value="ECO:0007669"/>
    <property type="project" value="UniProtKB-SubCell"/>
</dbReference>
<sequence length="280" mass="30012">MPKHRRRPAEVQGASALVGVADRLTGLVDRAMQRRSSGLAERLDIAGIRTPASHLVVLTGSATLAGVALGLLMGLPALAVLALVGVPGGVWAWITLRTERRRSEFAQQLDETAQMLAGSLRSGYSFAQAVATVGREAVSPTNDEFTRITNETRLGRPLGEALERTAERMKSEDFSWIGQAVAINREVGGNLADVLDGVSRTIRERAQLRRQVASLSSEGRLSAIILVALPFVIIGVLGLANPTYIGQLFTSFLGWLILAAAAVLLVIGSLWLRAVVRIEF</sequence>
<evidence type="ECO:0000256" key="4">
    <source>
        <dbReference type="ARBA" id="ARBA00022989"/>
    </source>
</evidence>
<dbReference type="RefSeq" id="WP_187721349.1">
    <property type="nucleotide sequence ID" value="NZ_BAABBL010000001.1"/>
</dbReference>
<dbReference type="Proteomes" id="UP000516117">
    <property type="component" value="Chromosome"/>
</dbReference>
<evidence type="ECO:0000313" key="8">
    <source>
        <dbReference type="EMBL" id="QNP56236.1"/>
    </source>
</evidence>